<name>A0AAN7CNT3_9PEZI</name>
<dbReference type="AlphaFoldDB" id="A0AAN7CNT3"/>
<evidence type="ECO:0000313" key="1">
    <source>
        <dbReference type="EMBL" id="KAK4245504.1"/>
    </source>
</evidence>
<reference evidence="1" key="2">
    <citation type="submission" date="2023-05" db="EMBL/GenBank/DDBJ databases">
        <authorList>
            <consortium name="Lawrence Berkeley National Laboratory"/>
            <person name="Steindorff A."/>
            <person name="Hensen N."/>
            <person name="Bonometti L."/>
            <person name="Westerberg I."/>
            <person name="Brannstrom I.O."/>
            <person name="Guillou S."/>
            <person name="Cros-Aarteil S."/>
            <person name="Calhoun S."/>
            <person name="Haridas S."/>
            <person name="Kuo A."/>
            <person name="Mondo S."/>
            <person name="Pangilinan J."/>
            <person name="Riley R."/>
            <person name="Labutti K."/>
            <person name="Andreopoulos B."/>
            <person name="Lipzen A."/>
            <person name="Chen C."/>
            <person name="Yanf M."/>
            <person name="Daum C."/>
            <person name="Ng V."/>
            <person name="Clum A."/>
            <person name="Ohm R."/>
            <person name="Martin F."/>
            <person name="Silar P."/>
            <person name="Natvig D."/>
            <person name="Lalanne C."/>
            <person name="Gautier V."/>
            <person name="Ament-Velasquez S.L."/>
            <person name="Kruys A."/>
            <person name="Hutchinson M.I."/>
            <person name="Powell A.J."/>
            <person name="Barry K."/>
            <person name="Miller A.N."/>
            <person name="Grigoriev I.V."/>
            <person name="Debuchy R."/>
            <person name="Gladieux P."/>
            <person name="Thoren M.H."/>
            <person name="Johannesson H."/>
        </authorList>
    </citation>
    <scope>NUCLEOTIDE SEQUENCE</scope>
    <source>
        <strain evidence="1">CBS 359.72</strain>
    </source>
</reference>
<evidence type="ECO:0000313" key="2">
    <source>
        <dbReference type="Proteomes" id="UP001303647"/>
    </source>
</evidence>
<feature type="non-terminal residue" evidence="1">
    <location>
        <position position="1"/>
    </location>
</feature>
<proteinExistence type="predicted"/>
<gene>
    <name evidence="1" type="ORF">C7999DRAFT_16301</name>
</gene>
<sequence>ITGHFNIYIYIVCLPVNDSDLKNLFARVPPRSIIVLEGIEDANSQPREGSSSLSALLDTIDSTGDGHLIIITTYNIICGMDAGSADRP</sequence>
<reference evidence="1" key="1">
    <citation type="journal article" date="2023" name="Mol. Phylogenet. Evol.">
        <title>Genome-scale phylogeny and comparative genomics of the fungal order Sordariales.</title>
        <authorList>
            <person name="Hensen N."/>
            <person name="Bonometti L."/>
            <person name="Westerberg I."/>
            <person name="Brannstrom I.O."/>
            <person name="Guillou S."/>
            <person name="Cros-Aarteil S."/>
            <person name="Calhoun S."/>
            <person name="Haridas S."/>
            <person name="Kuo A."/>
            <person name="Mondo S."/>
            <person name="Pangilinan J."/>
            <person name="Riley R."/>
            <person name="LaButti K."/>
            <person name="Andreopoulos B."/>
            <person name="Lipzen A."/>
            <person name="Chen C."/>
            <person name="Yan M."/>
            <person name="Daum C."/>
            <person name="Ng V."/>
            <person name="Clum A."/>
            <person name="Steindorff A."/>
            <person name="Ohm R.A."/>
            <person name="Martin F."/>
            <person name="Silar P."/>
            <person name="Natvig D.O."/>
            <person name="Lalanne C."/>
            <person name="Gautier V."/>
            <person name="Ament-Velasquez S.L."/>
            <person name="Kruys A."/>
            <person name="Hutchinson M.I."/>
            <person name="Powell A.J."/>
            <person name="Barry K."/>
            <person name="Miller A.N."/>
            <person name="Grigoriev I.V."/>
            <person name="Debuchy R."/>
            <person name="Gladieux P."/>
            <person name="Hiltunen Thoren M."/>
            <person name="Johannesson H."/>
        </authorList>
    </citation>
    <scope>NUCLEOTIDE SEQUENCE</scope>
    <source>
        <strain evidence="1">CBS 359.72</strain>
    </source>
</reference>
<dbReference type="Proteomes" id="UP001303647">
    <property type="component" value="Unassembled WGS sequence"/>
</dbReference>
<protein>
    <submittedName>
        <fullName evidence="1">Uncharacterized protein</fullName>
    </submittedName>
</protein>
<dbReference type="EMBL" id="MU857699">
    <property type="protein sequence ID" value="KAK4245504.1"/>
    <property type="molecule type" value="Genomic_DNA"/>
</dbReference>
<organism evidence="1 2">
    <name type="scientific">Corynascus novoguineensis</name>
    <dbReference type="NCBI Taxonomy" id="1126955"/>
    <lineage>
        <taxon>Eukaryota</taxon>
        <taxon>Fungi</taxon>
        <taxon>Dikarya</taxon>
        <taxon>Ascomycota</taxon>
        <taxon>Pezizomycotina</taxon>
        <taxon>Sordariomycetes</taxon>
        <taxon>Sordariomycetidae</taxon>
        <taxon>Sordariales</taxon>
        <taxon>Chaetomiaceae</taxon>
        <taxon>Corynascus</taxon>
    </lineage>
</organism>
<comment type="caution">
    <text evidence="1">The sequence shown here is derived from an EMBL/GenBank/DDBJ whole genome shotgun (WGS) entry which is preliminary data.</text>
</comment>
<keyword evidence="2" id="KW-1185">Reference proteome</keyword>
<accession>A0AAN7CNT3</accession>